<dbReference type="STRING" id="137733.SAMN05421767_1043"/>
<evidence type="ECO:0000313" key="3">
    <source>
        <dbReference type="EMBL" id="SEQ67609.1"/>
    </source>
</evidence>
<gene>
    <name evidence="3" type="ORF">SAMN05421767_1043</name>
</gene>
<keyword evidence="2" id="KW-1133">Transmembrane helix</keyword>
<sequence length="353" mass="41182">MLANLKVKHKKYKDFNLKKVSIPTFLQKLKELEHSLDEDQTIKVVIEFYKANEKKPEYSNADFVIGNGNGDKPFEVIENELKKLYPEEFDGVEEFIAELVTSTEEPITKKTKKSFKPKPKKEPFFKKHKKMVLGLISSLVIIPILIGIGFMFINTLTPPYEQLIENGKYIKAIDMYPDKKKDIENKLFELKFDGIEEYEAYFEHTQSQSALFDLSYLKQDYEKIIELKDLATNDIKKTELAVAYVKTGNPDEAYALNQQLQSKALEKLIKDKYMEQGFTQLKQLNFDEAKRINQIIQLETLAYDINLLESLTKENSEIEEQLKKTDLKEDEKKSLEQKLADNQKQIDDYTKQS</sequence>
<keyword evidence="2" id="KW-0472">Membrane</keyword>
<feature type="transmembrane region" description="Helical" evidence="2">
    <location>
        <begin position="131"/>
        <end position="153"/>
    </location>
</feature>
<accession>A0A1H9HZ12</accession>
<evidence type="ECO:0000313" key="4">
    <source>
        <dbReference type="Proteomes" id="UP000198556"/>
    </source>
</evidence>
<feature type="region of interest" description="Disordered" evidence="1">
    <location>
        <begin position="325"/>
        <end position="353"/>
    </location>
</feature>
<dbReference type="Proteomes" id="UP000198556">
    <property type="component" value="Unassembled WGS sequence"/>
</dbReference>
<organism evidence="3 4">
    <name type="scientific">Granulicatella balaenopterae</name>
    <dbReference type="NCBI Taxonomy" id="137733"/>
    <lineage>
        <taxon>Bacteria</taxon>
        <taxon>Bacillati</taxon>
        <taxon>Bacillota</taxon>
        <taxon>Bacilli</taxon>
        <taxon>Lactobacillales</taxon>
        <taxon>Carnobacteriaceae</taxon>
        <taxon>Granulicatella</taxon>
    </lineage>
</organism>
<protein>
    <submittedName>
        <fullName evidence="3">Uncharacterized protein</fullName>
    </submittedName>
</protein>
<dbReference type="OrthoDB" id="2194966at2"/>
<proteinExistence type="predicted"/>
<keyword evidence="4" id="KW-1185">Reference proteome</keyword>
<dbReference type="EMBL" id="FOGF01000004">
    <property type="protein sequence ID" value="SEQ67609.1"/>
    <property type="molecule type" value="Genomic_DNA"/>
</dbReference>
<dbReference type="RefSeq" id="WP_089745924.1">
    <property type="nucleotide sequence ID" value="NZ_FOGF01000004.1"/>
</dbReference>
<evidence type="ECO:0000256" key="1">
    <source>
        <dbReference type="SAM" id="MobiDB-lite"/>
    </source>
</evidence>
<reference evidence="3 4" key="1">
    <citation type="submission" date="2016-10" db="EMBL/GenBank/DDBJ databases">
        <authorList>
            <person name="de Groot N.N."/>
        </authorList>
    </citation>
    <scope>NUCLEOTIDE SEQUENCE [LARGE SCALE GENOMIC DNA]</scope>
    <source>
        <strain evidence="3 4">DSM 15827</strain>
    </source>
</reference>
<keyword evidence="2" id="KW-0812">Transmembrane</keyword>
<name>A0A1H9HZ12_9LACT</name>
<evidence type="ECO:0000256" key="2">
    <source>
        <dbReference type="SAM" id="Phobius"/>
    </source>
</evidence>
<dbReference type="AlphaFoldDB" id="A0A1H9HZ12"/>